<reference evidence="3" key="1">
    <citation type="submission" date="2022-04" db="EMBL/GenBank/DDBJ databases">
        <title>Carnegiea gigantea Genome sequencing and assembly v2.</title>
        <authorList>
            <person name="Copetti D."/>
            <person name="Sanderson M.J."/>
            <person name="Burquez A."/>
            <person name="Wojciechowski M.F."/>
        </authorList>
    </citation>
    <scope>NUCLEOTIDE SEQUENCE</scope>
    <source>
        <strain evidence="3">SGP5-SGP5p</strain>
        <tissue evidence="3">Aerial part</tissue>
    </source>
</reference>
<proteinExistence type="predicted"/>
<feature type="compositionally biased region" description="Polar residues" evidence="1">
    <location>
        <begin position="176"/>
        <end position="189"/>
    </location>
</feature>
<keyword evidence="4" id="KW-1185">Reference proteome</keyword>
<protein>
    <recommendedName>
        <fullName evidence="2">Transposase MuDR plant domain-containing protein</fullName>
    </recommendedName>
</protein>
<sequence>MSKKVVLHVSHGGGFQRLPYLVYCEGDISEFECDAKKRRVDNTRDNIVAMGYSKRNFKAIYLSKPNLGFEESLVAINNETEVNKLRLLSSILEYVCLYVEHNDETKSNSDDSDAMVDDDFNEYGSDVDDEEAARIIKNKQKLDKDHLADLEALRDEGVEFISGGNVFDGVDAFETNYQDSNDANSPPSSETDEDGNDEIGKGKRRRTTVYSRYKESTTKDGVHLEAGIMFVDKKQSKEAIEDYQMYNRYGLRTVKSDTSKLYLVCKGEGCELTLFALRPQGEKLFQIMNAPIPHSCVPYSFERGMRRISSDRLARKYREKFRLQLSLRLKELRDIVEEKHNCKPSMSTCVRTRAKALASIIGDCSQQFGMIRSSIDMSYNFEEDRKGENPITMVASKPRRQ</sequence>
<dbReference type="InterPro" id="IPR004332">
    <property type="entry name" value="Transposase_MuDR"/>
</dbReference>
<dbReference type="PANTHER" id="PTHR31973:SF187">
    <property type="entry name" value="MUTATOR TRANSPOSASE MUDRA PROTEIN"/>
    <property type="match status" value="1"/>
</dbReference>
<organism evidence="3 4">
    <name type="scientific">Carnegiea gigantea</name>
    <dbReference type="NCBI Taxonomy" id="171969"/>
    <lineage>
        <taxon>Eukaryota</taxon>
        <taxon>Viridiplantae</taxon>
        <taxon>Streptophyta</taxon>
        <taxon>Embryophyta</taxon>
        <taxon>Tracheophyta</taxon>
        <taxon>Spermatophyta</taxon>
        <taxon>Magnoliopsida</taxon>
        <taxon>eudicotyledons</taxon>
        <taxon>Gunneridae</taxon>
        <taxon>Pentapetalae</taxon>
        <taxon>Caryophyllales</taxon>
        <taxon>Cactineae</taxon>
        <taxon>Cactaceae</taxon>
        <taxon>Cactoideae</taxon>
        <taxon>Echinocereeae</taxon>
        <taxon>Carnegiea</taxon>
    </lineage>
</organism>
<dbReference type="Pfam" id="PF03108">
    <property type="entry name" value="DBD_Tnp_Mut"/>
    <property type="match status" value="1"/>
</dbReference>
<dbReference type="EMBL" id="JAKOGI010000480">
    <property type="protein sequence ID" value="KAJ8434391.1"/>
    <property type="molecule type" value="Genomic_DNA"/>
</dbReference>
<gene>
    <name evidence="3" type="ORF">Cgig2_014238</name>
</gene>
<evidence type="ECO:0000259" key="2">
    <source>
        <dbReference type="Pfam" id="PF03108"/>
    </source>
</evidence>
<evidence type="ECO:0000313" key="4">
    <source>
        <dbReference type="Proteomes" id="UP001153076"/>
    </source>
</evidence>
<dbReference type="Proteomes" id="UP001153076">
    <property type="component" value="Unassembled WGS sequence"/>
</dbReference>
<comment type="caution">
    <text evidence="3">The sequence shown here is derived from an EMBL/GenBank/DDBJ whole genome shotgun (WGS) entry which is preliminary data.</text>
</comment>
<accession>A0A9Q1K0U9</accession>
<evidence type="ECO:0000313" key="3">
    <source>
        <dbReference type="EMBL" id="KAJ8434391.1"/>
    </source>
</evidence>
<dbReference type="AlphaFoldDB" id="A0A9Q1K0U9"/>
<dbReference type="PANTHER" id="PTHR31973">
    <property type="entry name" value="POLYPROTEIN, PUTATIVE-RELATED"/>
    <property type="match status" value="1"/>
</dbReference>
<dbReference type="OrthoDB" id="1838885at2759"/>
<feature type="region of interest" description="Disordered" evidence="1">
    <location>
        <begin position="176"/>
        <end position="209"/>
    </location>
</feature>
<name>A0A9Q1K0U9_9CARY</name>
<feature type="domain" description="Transposase MuDR plant" evidence="2">
    <location>
        <begin position="222"/>
        <end position="287"/>
    </location>
</feature>
<evidence type="ECO:0000256" key="1">
    <source>
        <dbReference type="SAM" id="MobiDB-lite"/>
    </source>
</evidence>